<protein>
    <submittedName>
        <fullName evidence="6">9475_t:CDS:1</fullName>
    </submittedName>
</protein>
<evidence type="ECO:0000313" key="6">
    <source>
        <dbReference type="EMBL" id="CAG8597360.1"/>
    </source>
</evidence>
<dbReference type="GO" id="GO:0005576">
    <property type="term" value="C:extracellular region"/>
    <property type="evidence" value="ECO:0007669"/>
    <property type="project" value="UniProtKB-SubCell"/>
</dbReference>
<dbReference type="EMBL" id="CAJVPL010002047">
    <property type="protein sequence ID" value="CAG8597360.1"/>
    <property type="molecule type" value="Genomic_DNA"/>
</dbReference>
<feature type="domain" description="Crinkler effector protein N-terminal" evidence="5">
    <location>
        <begin position="66"/>
        <end position="168"/>
    </location>
</feature>
<feature type="compositionally biased region" description="Polar residues" evidence="4">
    <location>
        <begin position="37"/>
        <end position="46"/>
    </location>
</feature>
<comment type="caution">
    <text evidence="6">The sequence shown here is derived from an EMBL/GenBank/DDBJ whole genome shotgun (WGS) entry which is preliminary data.</text>
</comment>
<evidence type="ECO:0000256" key="4">
    <source>
        <dbReference type="SAM" id="MobiDB-lite"/>
    </source>
</evidence>
<feature type="compositionally biased region" description="Low complexity" evidence="4">
    <location>
        <begin position="47"/>
        <end position="56"/>
    </location>
</feature>
<dbReference type="InterPro" id="IPR045379">
    <property type="entry name" value="Crinkler_N"/>
</dbReference>
<evidence type="ECO:0000313" key="7">
    <source>
        <dbReference type="Proteomes" id="UP000789831"/>
    </source>
</evidence>
<proteinExistence type="predicted"/>
<name>A0A9N9CB31_9GLOM</name>
<evidence type="ECO:0000256" key="2">
    <source>
        <dbReference type="ARBA" id="ARBA00004613"/>
    </source>
</evidence>
<gene>
    <name evidence="6" type="ORF">AGERDE_LOCUS8918</name>
</gene>
<feature type="compositionally biased region" description="Polar residues" evidence="4">
    <location>
        <begin position="9"/>
        <end position="22"/>
    </location>
</feature>
<dbReference type="GO" id="GO:0043657">
    <property type="term" value="C:host cell"/>
    <property type="evidence" value="ECO:0007669"/>
    <property type="project" value="UniProtKB-SubCell"/>
</dbReference>
<accession>A0A9N9CB31</accession>
<evidence type="ECO:0000256" key="1">
    <source>
        <dbReference type="ARBA" id="ARBA00004340"/>
    </source>
</evidence>
<dbReference type="Pfam" id="PF20147">
    <property type="entry name" value="Crinkler"/>
    <property type="match status" value="1"/>
</dbReference>
<evidence type="ECO:0000259" key="5">
    <source>
        <dbReference type="Pfam" id="PF20147"/>
    </source>
</evidence>
<feature type="compositionally biased region" description="Low complexity" evidence="4">
    <location>
        <begin position="23"/>
        <end position="36"/>
    </location>
</feature>
<keyword evidence="7" id="KW-1185">Reference proteome</keyword>
<feature type="region of interest" description="Disordered" evidence="4">
    <location>
        <begin position="1"/>
        <end position="56"/>
    </location>
</feature>
<evidence type="ECO:0000256" key="3">
    <source>
        <dbReference type="ARBA" id="ARBA00022525"/>
    </source>
</evidence>
<sequence>MRGEKKKSSTATHLSTPRLTRPTTHSSTFVSSSTATHLPTSRLTRPTTHSSTFASSSTATLPTKTTLLCLVHGEPIYCYFSVTVQNNETVEDLKRLILKYERFDGMPGSKAWQLKLWIVNIPFDSQDLGKSDVDIMNTLNGQRFLPPNKVGDVFNMQTIEDRIQVIIELPASMEEHTNIVELTRQAFEALTTQNQMFTEVVRQFTKVVERQTKKPTVSLSTMKQTELDELLDKFHLPIITVDIDDYDVDLTRNENTEPFTWDARNENQQADDSNEDDVIKEGYINYLKRNIRVPYGSDFYDTKSKKSLLSLKYDVLPFEISGTTDVVIANKRNAVGRNLARGIQVGFKLKKAIQDSHIPQAIGQLFTANIRSNENVFIVLTDLNDEWIFFWLENRENSLKIKHFRVDLRVAISVIEHALQCTAGFPLVLRINFHDFREHVRVGGVGNVASEGSEGENDGLELFLNRPKVDLEFEDDVANMKDVYDVMTEEEICNWKIKRALRLL</sequence>
<organism evidence="6 7">
    <name type="scientific">Ambispora gerdemannii</name>
    <dbReference type="NCBI Taxonomy" id="144530"/>
    <lineage>
        <taxon>Eukaryota</taxon>
        <taxon>Fungi</taxon>
        <taxon>Fungi incertae sedis</taxon>
        <taxon>Mucoromycota</taxon>
        <taxon>Glomeromycotina</taxon>
        <taxon>Glomeromycetes</taxon>
        <taxon>Archaeosporales</taxon>
        <taxon>Ambisporaceae</taxon>
        <taxon>Ambispora</taxon>
    </lineage>
</organism>
<dbReference type="Proteomes" id="UP000789831">
    <property type="component" value="Unassembled WGS sequence"/>
</dbReference>
<keyword evidence="3" id="KW-0964">Secreted</keyword>
<dbReference type="AlphaFoldDB" id="A0A9N9CB31"/>
<dbReference type="OrthoDB" id="2435285at2759"/>
<comment type="subcellular location">
    <subcellularLocation>
        <location evidence="1">Host cell</location>
    </subcellularLocation>
    <subcellularLocation>
        <location evidence="2">Secreted</location>
    </subcellularLocation>
</comment>
<reference evidence="6" key="1">
    <citation type="submission" date="2021-06" db="EMBL/GenBank/DDBJ databases">
        <authorList>
            <person name="Kallberg Y."/>
            <person name="Tangrot J."/>
            <person name="Rosling A."/>
        </authorList>
    </citation>
    <scope>NUCLEOTIDE SEQUENCE</scope>
    <source>
        <strain evidence="6">MT106</strain>
    </source>
</reference>